<comment type="similarity">
    <text evidence="2">Belongs to the autoinducer-2 exporter (AI-2E) (TC 2.A.86) family.</text>
</comment>
<dbReference type="RefSeq" id="WP_071140913.1">
    <property type="nucleotide sequence ID" value="NZ_CP035282.1"/>
</dbReference>
<feature type="transmembrane region" description="Helical" evidence="8">
    <location>
        <begin position="349"/>
        <end position="366"/>
    </location>
</feature>
<keyword evidence="4" id="KW-1003">Cell membrane</keyword>
<evidence type="ECO:0000256" key="7">
    <source>
        <dbReference type="ARBA" id="ARBA00023136"/>
    </source>
</evidence>
<evidence type="ECO:0000256" key="2">
    <source>
        <dbReference type="ARBA" id="ARBA00009773"/>
    </source>
</evidence>
<dbReference type="PANTHER" id="PTHR21716:SF53">
    <property type="entry name" value="PERMEASE PERM-RELATED"/>
    <property type="match status" value="1"/>
</dbReference>
<dbReference type="KEGG" id="spoa:EQM13_13595"/>
<dbReference type="GO" id="GO:0055085">
    <property type="term" value="P:transmembrane transport"/>
    <property type="evidence" value="ECO:0007669"/>
    <property type="project" value="TreeGrafter"/>
</dbReference>
<gene>
    <name evidence="9" type="ORF">EQM13_13595</name>
</gene>
<feature type="transmembrane region" description="Helical" evidence="8">
    <location>
        <begin position="291"/>
        <end position="312"/>
    </location>
</feature>
<reference evidence="10" key="1">
    <citation type="submission" date="2019-01" db="EMBL/GenBank/DDBJ databases">
        <title>Draft genomes of a novel of Sporanaerobacter strains.</title>
        <authorList>
            <person name="Ma S."/>
        </authorList>
    </citation>
    <scope>NUCLEOTIDE SEQUENCE [LARGE SCALE GENOMIC DNA]</scope>
    <source>
        <strain evidence="10">NJN-17</strain>
    </source>
</reference>
<sequence length="387" mass="44194">MKINWNRNYTTISVYSFIVICCSIIFYLIISRISSLRVHVSNAVSVLQPFIIGLTIGYLLNFILKFYEKKVLTLGTLNKLKQKNKRRIGILLTYVTTLLMLYLFMNFILPQLSASIVGLINNIPYYIDKGDELLNNLVSRLNIREEYLDFAVEKWNEFVNYINNVSDDLVPMLGNLFKTAISGIWNIILGLIISIYVLIDKERFFALGKKIVYSLFSKTGAMEILKLFYRSNNIFNRFIGGKILDAFIIGIITFIVLTIFKMPYAVLISFTVGITNVIPFFGPFLGAIPSFIIIFFVSPIKALWFLLIILIIQQTDANLIEPKILGDSLGISAFWILFSILVMGKAFGIVGMIIGVPLFTIIYSIIKDIIEERLKKKDMPTETSHYL</sequence>
<evidence type="ECO:0000256" key="5">
    <source>
        <dbReference type="ARBA" id="ARBA00022692"/>
    </source>
</evidence>
<feature type="transmembrane region" description="Helical" evidence="8">
    <location>
        <begin position="235"/>
        <end position="257"/>
    </location>
</feature>
<keyword evidence="7 8" id="KW-0472">Membrane</keyword>
<dbReference type="AlphaFoldDB" id="A0A410QF26"/>
<proteinExistence type="inferred from homology"/>
<dbReference type="OrthoDB" id="9793390at2"/>
<keyword evidence="5 8" id="KW-0812">Transmembrane</keyword>
<accession>A0A410QF26</accession>
<keyword evidence="10" id="KW-1185">Reference proteome</keyword>
<evidence type="ECO:0000256" key="8">
    <source>
        <dbReference type="SAM" id="Phobius"/>
    </source>
</evidence>
<feature type="transmembrane region" description="Helical" evidence="8">
    <location>
        <begin position="12"/>
        <end position="30"/>
    </location>
</feature>
<keyword evidence="6 8" id="KW-1133">Transmembrane helix</keyword>
<dbReference type="EMBL" id="CP035282">
    <property type="protein sequence ID" value="QAT62525.1"/>
    <property type="molecule type" value="Genomic_DNA"/>
</dbReference>
<feature type="transmembrane region" description="Helical" evidence="8">
    <location>
        <begin position="180"/>
        <end position="199"/>
    </location>
</feature>
<dbReference type="PANTHER" id="PTHR21716">
    <property type="entry name" value="TRANSMEMBRANE PROTEIN"/>
    <property type="match status" value="1"/>
</dbReference>
<feature type="transmembrane region" description="Helical" evidence="8">
    <location>
        <begin position="50"/>
        <end position="67"/>
    </location>
</feature>
<protein>
    <submittedName>
        <fullName evidence="9">AI-2E family transporter</fullName>
    </submittedName>
</protein>
<evidence type="ECO:0000313" key="9">
    <source>
        <dbReference type="EMBL" id="QAT62525.1"/>
    </source>
</evidence>
<evidence type="ECO:0000256" key="1">
    <source>
        <dbReference type="ARBA" id="ARBA00004651"/>
    </source>
</evidence>
<evidence type="ECO:0000256" key="3">
    <source>
        <dbReference type="ARBA" id="ARBA00022448"/>
    </source>
</evidence>
<name>A0A410QF26_9FIRM</name>
<evidence type="ECO:0000256" key="6">
    <source>
        <dbReference type="ARBA" id="ARBA00022989"/>
    </source>
</evidence>
<dbReference type="Pfam" id="PF01594">
    <property type="entry name" value="AI-2E_transport"/>
    <property type="match status" value="1"/>
</dbReference>
<keyword evidence="3" id="KW-0813">Transport</keyword>
<dbReference type="InterPro" id="IPR002549">
    <property type="entry name" value="AI-2E-like"/>
</dbReference>
<feature type="transmembrane region" description="Helical" evidence="8">
    <location>
        <begin position="264"/>
        <end position="285"/>
    </location>
</feature>
<organism evidence="9 10">
    <name type="scientific">Acidilutibacter cellobiosedens</name>
    <dbReference type="NCBI Taxonomy" id="2507161"/>
    <lineage>
        <taxon>Bacteria</taxon>
        <taxon>Bacillati</taxon>
        <taxon>Bacillota</taxon>
        <taxon>Tissierellia</taxon>
        <taxon>Tissierellales</taxon>
        <taxon>Acidilutibacteraceae</taxon>
        <taxon>Acidilutibacter</taxon>
    </lineage>
</organism>
<comment type="subcellular location">
    <subcellularLocation>
        <location evidence="1">Cell membrane</location>
        <topology evidence="1">Multi-pass membrane protein</topology>
    </subcellularLocation>
</comment>
<evidence type="ECO:0000313" key="10">
    <source>
        <dbReference type="Proteomes" id="UP000287969"/>
    </source>
</evidence>
<dbReference type="Proteomes" id="UP000287969">
    <property type="component" value="Chromosome"/>
</dbReference>
<feature type="transmembrane region" description="Helical" evidence="8">
    <location>
        <begin position="88"/>
        <end position="109"/>
    </location>
</feature>
<evidence type="ECO:0000256" key="4">
    <source>
        <dbReference type="ARBA" id="ARBA00022475"/>
    </source>
</evidence>
<dbReference type="GO" id="GO:0005886">
    <property type="term" value="C:plasma membrane"/>
    <property type="evidence" value="ECO:0007669"/>
    <property type="project" value="UniProtKB-SubCell"/>
</dbReference>